<feature type="transmembrane region" description="Helical" evidence="1">
    <location>
        <begin position="213"/>
        <end position="238"/>
    </location>
</feature>
<feature type="domain" description="Heparan-alpha-glucosaminide N-acetyltransferase catalytic" evidence="3">
    <location>
        <begin position="19"/>
        <end position="154"/>
    </location>
</feature>
<dbReference type="InterPro" id="IPR012429">
    <property type="entry name" value="HGSNAT_cat"/>
</dbReference>
<feature type="transmembrane region" description="Helical" evidence="1">
    <location>
        <begin position="110"/>
        <end position="130"/>
    </location>
</feature>
<feature type="transmembrane region" description="Helical" evidence="1">
    <location>
        <begin position="179"/>
        <end position="201"/>
    </location>
</feature>
<gene>
    <name evidence="4" type="ORF">BCF74_103105</name>
</gene>
<keyword evidence="5" id="KW-1185">Reference proteome</keyword>
<keyword evidence="1" id="KW-0812">Transmembrane</keyword>
<evidence type="ECO:0000313" key="5">
    <source>
        <dbReference type="Proteomes" id="UP000237822"/>
    </source>
</evidence>
<accession>A0A2T0UYI0</accession>
<evidence type="ECO:0000313" key="4">
    <source>
        <dbReference type="EMBL" id="PRY62898.1"/>
    </source>
</evidence>
<dbReference type="EMBL" id="PVTI01000003">
    <property type="protein sequence ID" value="PRY62898.1"/>
    <property type="molecule type" value="Genomic_DNA"/>
</dbReference>
<feature type="transmembrane region" description="Helical" evidence="1">
    <location>
        <begin position="63"/>
        <end position="80"/>
    </location>
</feature>
<name>A0A2T0UYI0_9MICO</name>
<feature type="domain" description="DUF418" evidence="2">
    <location>
        <begin position="210"/>
        <end position="341"/>
    </location>
</feature>
<feature type="transmembrane region" description="Helical" evidence="1">
    <location>
        <begin position="250"/>
        <end position="268"/>
    </location>
</feature>
<dbReference type="InterPro" id="IPR007349">
    <property type="entry name" value="DUF418"/>
</dbReference>
<feature type="transmembrane region" description="Helical" evidence="1">
    <location>
        <begin position="137"/>
        <end position="159"/>
    </location>
</feature>
<keyword evidence="1" id="KW-1133">Transmembrane helix</keyword>
<comment type="caution">
    <text evidence="4">The sequence shown here is derived from an EMBL/GenBank/DDBJ whole genome shotgun (WGS) entry which is preliminary data.</text>
</comment>
<reference evidence="4 5" key="1">
    <citation type="submission" date="2018-03" db="EMBL/GenBank/DDBJ databases">
        <title>Genomic Encyclopedia of Archaeal and Bacterial Type Strains, Phase II (KMG-II): from individual species to whole genera.</title>
        <authorList>
            <person name="Goeker M."/>
        </authorList>
    </citation>
    <scope>NUCLEOTIDE SEQUENCE [LARGE SCALE GENOMIC DNA]</scope>
    <source>
        <strain evidence="4 5">ATCC BAA-1496</strain>
    </source>
</reference>
<keyword evidence="1" id="KW-0472">Membrane</keyword>
<proteinExistence type="predicted"/>
<dbReference type="RefSeq" id="WP_170070112.1">
    <property type="nucleotide sequence ID" value="NZ_PVTI01000003.1"/>
</dbReference>
<dbReference type="AlphaFoldDB" id="A0A2T0UYI0"/>
<feature type="transmembrane region" description="Helical" evidence="1">
    <location>
        <begin position="25"/>
        <end position="43"/>
    </location>
</feature>
<organism evidence="4 5">
    <name type="scientific">Knoellia remsis</name>
    <dbReference type="NCBI Taxonomy" id="407159"/>
    <lineage>
        <taxon>Bacteria</taxon>
        <taxon>Bacillati</taxon>
        <taxon>Actinomycetota</taxon>
        <taxon>Actinomycetes</taxon>
        <taxon>Micrococcales</taxon>
        <taxon>Intrasporangiaceae</taxon>
        <taxon>Knoellia</taxon>
    </lineage>
</organism>
<dbReference type="Pfam" id="PF04235">
    <property type="entry name" value="DUF418"/>
    <property type="match status" value="1"/>
</dbReference>
<evidence type="ECO:0000256" key="1">
    <source>
        <dbReference type="SAM" id="Phobius"/>
    </source>
</evidence>
<protein>
    <submittedName>
        <fullName evidence="4">Uncharacterized protein DUF418</fullName>
    </submittedName>
</protein>
<dbReference type="Proteomes" id="UP000237822">
    <property type="component" value="Unassembled WGS sequence"/>
</dbReference>
<sequence length="362" mass="38153">MVTDAPTAGPAPVSRPAERVLSLDAARGLAVVAMVVAHGLPWITPLLSSLPNFVLAQVNDTASPLFALVMGISAGLVFPGPSAGRGFARALVRGLALVALGVGLEQFDHWAAVILHILGVLLIVGTPLLLLGTRWLLGVALALVAISPFVITAVTRAGGGEPGGLPPTADWASNPLVEWLVLNTHYRVLTLLPLFLLGAVLARRGLRDERAAWWCLIGGLTMAWLSYALELLGVAVVFSGDFPDQLQENGLALAAYGLVTVVALGGEGRADGVGARLLRPFALIGRVALSLYVGHVLFLVPLIDRWSPPSWTPFVIFVVGCLFVSWAWARFIGPGPIEWLLDRISPSRRPPAVSRGRSAASA</sequence>
<feature type="transmembrane region" description="Helical" evidence="1">
    <location>
        <begin position="280"/>
        <end position="302"/>
    </location>
</feature>
<evidence type="ECO:0000259" key="2">
    <source>
        <dbReference type="Pfam" id="PF04235"/>
    </source>
</evidence>
<feature type="transmembrane region" description="Helical" evidence="1">
    <location>
        <begin position="314"/>
        <end position="333"/>
    </location>
</feature>
<dbReference type="Pfam" id="PF07786">
    <property type="entry name" value="HGSNAT_cat"/>
    <property type="match status" value="1"/>
</dbReference>
<evidence type="ECO:0000259" key="3">
    <source>
        <dbReference type="Pfam" id="PF07786"/>
    </source>
</evidence>